<evidence type="ECO:0000259" key="2">
    <source>
        <dbReference type="PROSITE" id="PS51207"/>
    </source>
</evidence>
<dbReference type="GO" id="GO:0005739">
    <property type="term" value="C:mitochondrion"/>
    <property type="evidence" value="ECO:0007669"/>
    <property type="project" value="GOC"/>
</dbReference>
<dbReference type="GO" id="GO:0033617">
    <property type="term" value="P:mitochondrial respiratory chain complex IV assembly"/>
    <property type="evidence" value="ECO:0007669"/>
    <property type="project" value="TreeGrafter"/>
</dbReference>
<dbReference type="PANTHER" id="PTHR28069">
    <property type="entry name" value="GH20023P"/>
    <property type="match status" value="1"/>
</dbReference>
<feature type="compositionally biased region" description="Low complexity" evidence="1">
    <location>
        <begin position="1078"/>
        <end position="1109"/>
    </location>
</feature>
<dbReference type="GeneID" id="69013829"/>
<dbReference type="Pfam" id="PF20179">
    <property type="entry name" value="MSS51_C"/>
    <property type="match status" value="1"/>
</dbReference>
<gene>
    <name evidence="3" type="ORF">GCG54_00006681</name>
</gene>
<dbReference type="Pfam" id="PF02194">
    <property type="entry name" value="PXA"/>
    <property type="match status" value="1"/>
</dbReference>
<organism evidence="3 4">
    <name type="scientific">Colletotrichum gloeosporioides</name>
    <name type="common">Anthracnose fungus</name>
    <name type="synonym">Glomerella cingulata</name>
    <dbReference type="NCBI Taxonomy" id="474922"/>
    <lineage>
        <taxon>Eukaryota</taxon>
        <taxon>Fungi</taxon>
        <taxon>Dikarya</taxon>
        <taxon>Ascomycota</taxon>
        <taxon>Pezizomycotina</taxon>
        <taxon>Sordariomycetes</taxon>
        <taxon>Hypocreomycetidae</taxon>
        <taxon>Glomerellales</taxon>
        <taxon>Glomerellaceae</taxon>
        <taxon>Colletotrichum</taxon>
        <taxon>Colletotrichum gloeosporioides species complex</taxon>
    </lineage>
</organism>
<reference evidence="3" key="1">
    <citation type="journal article" date="2020" name="Phytopathology">
        <title>Genome sequence and comparative analysis of Colletotrichum gloeosporioides isolated from Liriodendron leaves.</title>
        <authorList>
            <person name="Fu F.F."/>
            <person name="Hao Z."/>
            <person name="Wang P."/>
            <person name="Lu Y."/>
            <person name="Xue L.J."/>
            <person name="Wei G."/>
            <person name="Tian Y."/>
            <person name="Baishi H."/>
            <person name="Xu H."/>
            <person name="Shi J."/>
            <person name="Cheng T."/>
            <person name="Wang G."/>
            <person name="Yi Y."/>
            <person name="Chen J."/>
        </authorList>
    </citation>
    <scope>NUCLEOTIDE SEQUENCE</scope>
    <source>
        <strain evidence="3">Lc1</strain>
    </source>
</reference>
<feature type="compositionally biased region" description="Polar residues" evidence="1">
    <location>
        <begin position="1117"/>
        <end position="1133"/>
    </location>
</feature>
<dbReference type="InterPro" id="IPR003114">
    <property type="entry name" value="Phox_assoc"/>
</dbReference>
<dbReference type="InterPro" id="IPR032717">
    <property type="entry name" value="Mss51_Znf"/>
</dbReference>
<dbReference type="PROSITE" id="PS51207">
    <property type="entry name" value="PXA"/>
    <property type="match status" value="1"/>
</dbReference>
<dbReference type="AlphaFoldDB" id="A0A8H4CVC0"/>
<feature type="domain" description="PXA" evidence="2">
    <location>
        <begin position="574"/>
        <end position="734"/>
    </location>
</feature>
<dbReference type="PANTHER" id="PTHR28069:SF1">
    <property type="entry name" value="PROTEIN MSS51, MITOCHONDRIAL"/>
    <property type="match status" value="1"/>
</dbReference>
<feature type="region of interest" description="Disordered" evidence="1">
    <location>
        <begin position="1078"/>
        <end position="1143"/>
    </location>
</feature>
<evidence type="ECO:0000256" key="1">
    <source>
        <dbReference type="SAM" id="MobiDB-lite"/>
    </source>
</evidence>
<feature type="region of interest" description="Disordered" evidence="1">
    <location>
        <begin position="41"/>
        <end position="84"/>
    </location>
</feature>
<dbReference type="InterPro" id="IPR046824">
    <property type="entry name" value="Mss51-like_C"/>
</dbReference>
<dbReference type="Proteomes" id="UP000613401">
    <property type="component" value="Unassembled WGS sequence"/>
</dbReference>
<evidence type="ECO:0000313" key="3">
    <source>
        <dbReference type="EMBL" id="KAF3810773.1"/>
    </source>
</evidence>
<evidence type="ECO:0000313" key="4">
    <source>
        <dbReference type="Proteomes" id="UP000613401"/>
    </source>
</evidence>
<reference evidence="3" key="2">
    <citation type="submission" date="2020-03" db="EMBL/GenBank/DDBJ databases">
        <authorList>
            <person name="Fu F.-F."/>
            <person name="Chen J."/>
        </authorList>
    </citation>
    <scope>NUCLEOTIDE SEQUENCE</scope>
    <source>
        <strain evidence="3">Lc1</strain>
    </source>
</reference>
<comment type="caution">
    <text evidence="3">The sequence shown here is derived from an EMBL/GenBank/DDBJ whole genome shotgun (WGS) entry which is preliminary data.</text>
</comment>
<dbReference type="SMART" id="SM00313">
    <property type="entry name" value="PXA"/>
    <property type="match status" value="1"/>
</dbReference>
<name>A0A8H4CVC0_COLGL</name>
<feature type="compositionally biased region" description="Low complexity" evidence="1">
    <location>
        <begin position="63"/>
        <end position="82"/>
    </location>
</feature>
<sequence length="1197" mass="132740">MEPALRRAASSVCGQCSATLRRQLISNSGVRTVSRIASAHSTRGLHSTVPRKSKANNATRQFSSTAKASSEAAAAKPASTETTTRKLRSDDLFHSFTNSPIPEIRRRAAFMRQHAYCPHPDHRATRVPTIAPQGDEHAHQTGNLAPAHVDFECPDCGVPVYCSKEHWMDNYEAHLEICDTLKEINEDDHDLRSGRAFPEFVMADDQMPEAVVNMTNWDTFMYSREFEAINDERSMRQVTKMLTYPITIGSILHELSPYSVKQGERLTSEGLKSLSALRYTLHPPLSGKGTDMKDLRPEAPPVRVFCLGARAESSLPRNVWLQLAHLFPESKIHLIFIGPESMANRDDEFPLPPRTPENPFGMVIEDRISHKLKISTIVDYYHTIHKTGYFAPYDPYFDCFCLFHPGLGHPASSHEWSETLPMLLETKLPIIATGYTQFDMERDIEWVRKTAAGEFDILLEPGENRFRSLRWDLNDLDPQDVSCGNWGVWAFLSFANDITSFAPTPSTPATERLRPQLQSNPSARRSIRAAPTDFLSDRATAAFIRRVLCSQQLSDKERTTPPPIEELLPPLTSRNDVDLQLYALIAVILREYVQAWYSKITPDEAFVDEIVQIIAHCTRALEQRLRKVDLESLLFDELPDLLDKHIIVAPLSPIPRPDQPETVAKQQENEAIYRQLLVQGVLAVLLPTEDLENDCLTSLVGQIFSELIIGNVLANRLSQPWLIYECLIILTRVLERKSEPIEEDVAEAVQAGSAAPLPRPARRSWSIQGVFWSFVHWCFLSFAMIRLIVTTLAMSSSLPPRADVAYNEKHEVTSQLSDSKAPDALTGLDEAQPVKTPIFAFKLWTCISDLIELDARMPWLSGTLSMLQLGAMKGPGRVAALNGPMDRKPHLRAQLQQRAPTYKGLVTTVISFIHAHLRRPGTQSLNLHALASPSPHRISLPETPSEVGTRVGIILAAGDGAAFTSSIIMGLPTGFVNGRLSALAASRANYRLISHTIHQRVLDAAYLPTLLRSIRAALFPNNAPGVSTLVAPSSDQELRALRRRCASAVLARIPPWLARLYLGGRGLGLRWRSGPDSRATGAAAAEAGASGDNTAAAGDSGSGTGSSRDANVEAVATGTSDCDSSGDENSTKSQPPEDDEDQQQMLSEIEEGILDVFSDEYCNKHFVYGMLELILVRLMPELAEKGVVELWEERLSL</sequence>
<keyword evidence="4" id="KW-1185">Reference proteome</keyword>
<dbReference type="EMBL" id="WVTB01000010">
    <property type="protein sequence ID" value="KAF3810773.1"/>
    <property type="molecule type" value="Genomic_DNA"/>
</dbReference>
<protein>
    <submittedName>
        <fullName evidence="3">Protein MSS51</fullName>
    </submittedName>
</protein>
<proteinExistence type="predicted"/>
<dbReference type="SUPFAM" id="SSF144232">
    <property type="entry name" value="HIT/MYND zinc finger-like"/>
    <property type="match status" value="1"/>
</dbReference>
<accession>A0A8H4CVC0</accession>
<dbReference type="Pfam" id="PF13824">
    <property type="entry name" value="zf-Mss51"/>
    <property type="match status" value="1"/>
</dbReference>
<dbReference type="RefSeq" id="XP_045269932.1">
    <property type="nucleotide sequence ID" value="XM_045406680.1"/>
</dbReference>